<organism evidence="8 9">
    <name type="scientific">Aphanomyces euteiches</name>
    <dbReference type="NCBI Taxonomy" id="100861"/>
    <lineage>
        <taxon>Eukaryota</taxon>
        <taxon>Sar</taxon>
        <taxon>Stramenopiles</taxon>
        <taxon>Oomycota</taxon>
        <taxon>Saprolegniomycetes</taxon>
        <taxon>Saprolegniales</taxon>
        <taxon>Verrucalvaceae</taxon>
        <taxon>Aphanomyces</taxon>
    </lineage>
</organism>
<name>A0A6G0WBA7_9STRA</name>
<keyword evidence="6 7" id="KW-0472">Membrane</keyword>
<dbReference type="SUPFAM" id="SSF103473">
    <property type="entry name" value="MFS general substrate transporter"/>
    <property type="match status" value="1"/>
</dbReference>
<accession>A0A6G0WBA7</accession>
<dbReference type="Proteomes" id="UP000481153">
    <property type="component" value="Unassembled WGS sequence"/>
</dbReference>
<evidence type="ECO:0000256" key="3">
    <source>
        <dbReference type="ARBA" id="ARBA00022448"/>
    </source>
</evidence>
<evidence type="ECO:0000256" key="2">
    <source>
        <dbReference type="ARBA" id="ARBA00007015"/>
    </source>
</evidence>
<reference evidence="8 9" key="1">
    <citation type="submission" date="2019-07" db="EMBL/GenBank/DDBJ databases">
        <title>Genomics analysis of Aphanomyces spp. identifies a new class of oomycete effector associated with host adaptation.</title>
        <authorList>
            <person name="Gaulin E."/>
        </authorList>
    </citation>
    <scope>NUCLEOTIDE SEQUENCE [LARGE SCALE GENOMIC DNA]</scope>
    <source>
        <strain evidence="8 9">ATCC 201684</strain>
    </source>
</reference>
<feature type="transmembrane region" description="Helical" evidence="7">
    <location>
        <begin position="354"/>
        <end position="376"/>
    </location>
</feature>
<dbReference type="AlphaFoldDB" id="A0A6G0WBA7"/>
<dbReference type="InterPro" id="IPR039309">
    <property type="entry name" value="BT1"/>
</dbReference>
<comment type="subcellular location">
    <subcellularLocation>
        <location evidence="1">Membrane</location>
        <topology evidence="1">Multi-pass membrane protein</topology>
    </subcellularLocation>
</comment>
<dbReference type="Gene3D" id="1.20.1250.20">
    <property type="entry name" value="MFS general substrate transporter like domains"/>
    <property type="match status" value="1"/>
</dbReference>
<feature type="transmembrane region" description="Helical" evidence="7">
    <location>
        <begin position="316"/>
        <end position="334"/>
    </location>
</feature>
<sequence length="586" mass="64607">MNKGGMSEGQHGLEERVSYIQSTGEEAVKAEYGEVKTPGELEDGALVEGGALHLFSVEAMALFAQYAAIGFIYGLIPSLQYPIFNNYLKLEGYQTASYSQLVTLGWSFKVFFGALSDCFPIFGFRRKSWMLIGWTITMVCLAVMAFSSLGEPYCNIEKATAEGRPKACSKVYSKTNDTDKVYFNLDAPDNGTLFIMLSVLVSFGYVMADCAADAMVVEYAQREPIAIRGRVQTAIYTVRQIFICCANIMYGFGLNSPNYGGEFSFSMKPNVPYGICLIPAVIVVLSTIFILKEDKKPGTPFKEYVDMFWNLLQQRVMWQICGFRFISNVFYNISTTASSPMYNTWANVAPLNDALSSVLGGVIFGTIMVVIGKWGLHWNWRYCIAAGSIGVMCVDAPINFITIWDVYRNQWFYNGVGLADQIPAGLRFIVATYCAVEIADVGNEGATYGLVTTVSNLASPFASVIYKIIDSNFRLSQADITEDSHEVRMDVTYSYIISYSCKLASLGWLFLLPPQRAPMQELKRKGGKSKLAGALLIFMFLACLAFSVTTSIMSIFPSTKCYRVVGGNGVLDPKTGKCPAVASKKG</sequence>
<dbReference type="PANTHER" id="PTHR31585:SF5">
    <property type="entry name" value="RNA-BINDING S4 DOMAIN-CONTAINING PROTEIN"/>
    <property type="match status" value="1"/>
</dbReference>
<feature type="transmembrane region" description="Helical" evidence="7">
    <location>
        <begin position="383"/>
        <end position="404"/>
    </location>
</feature>
<comment type="similarity">
    <text evidence="2">Belongs to the major facilitator superfamily. Folate-biopterin transporter (TC 2.A.71) family.</text>
</comment>
<feature type="transmembrane region" description="Helical" evidence="7">
    <location>
        <begin position="193"/>
        <end position="212"/>
    </location>
</feature>
<feature type="transmembrane region" description="Helical" evidence="7">
    <location>
        <begin position="233"/>
        <end position="252"/>
    </location>
</feature>
<feature type="transmembrane region" description="Helical" evidence="7">
    <location>
        <begin position="63"/>
        <end position="84"/>
    </location>
</feature>
<dbReference type="PANTHER" id="PTHR31585">
    <property type="entry name" value="FOLATE-BIOPTERIN TRANSPORTER 1, CHLOROPLASTIC"/>
    <property type="match status" value="1"/>
</dbReference>
<dbReference type="VEuPathDB" id="FungiDB:AeMF1_018863"/>
<evidence type="ECO:0000313" key="9">
    <source>
        <dbReference type="Proteomes" id="UP000481153"/>
    </source>
</evidence>
<protein>
    <recommendedName>
        <fullName evidence="10">Major facilitator superfamily (MFS) profile domain-containing protein</fullName>
    </recommendedName>
</protein>
<keyword evidence="3" id="KW-0813">Transport</keyword>
<dbReference type="GO" id="GO:0016020">
    <property type="term" value="C:membrane"/>
    <property type="evidence" value="ECO:0007669"/>
    <property type="project" value="UniProtKB-SubCell"/>
</dbReference>
<dbReference type="EMBL" id="VJMJ01000269">
    <property type="protein sequence ID" value="KAF0724537.1"/>
    <property type="molecule type" value="Genomic_DNA"/>
</dbReference>
<evidence type="ECO:0000256" key="4">
    <source>
        <dbReference type="ARBA" id="ARBA00022692"/>
    </source>
</evidence>
<evidence type="ECO:0000313" key="8">
    <source>
        <dbReference type="EMBL" id="KAF0724537.1"/>
    </source>
</evidence>
<comment type="caution">
    <text evidence="8">The sequence shown here is derived from an EMBL/GenBank/DDBJ whole genome shotgun (WGS) entry which is preliminary data.</text>
</comment>
<keyword evidence="5 7" id="KW-1133">Transmembrane helix</keyword>
<evidence type="ECO:0000256" key="7">
    <source>
        <dbReference type="SAM" id="Phobius"/>
    </source>
</evidence>
<dbReference type="InterPro" id="IPR036259">
    <property type="entry name" value="MFS_trans_sf"/>
</dbReference>
<feature type="transmembrane region" description="Helical" evidence="7">
    <location>
        <begin position="131"/>
        <end position="149"/>
    </location>
</feature>
<feature type="transmembrane region" description="Helical" evidence="7">
    <location>
        <begin position="533"/>
        <end position="556"/>
    </location>
</feature>
<proteinExistence type="inferred from homology"/>
<keyword evidence="4 7" id="KW-0812">Transmembrane</keyword>
<evidence type="ECO:0000256" key="6">
    <source>
        <dbReference type="ARBA" id="ARBA00023136"/>
    </source>
</evidence>
<evidence type="ECO:0008006" key="10">
    <source>
        <dbReference type="Google" id="ProtNLM"/>
    </source>
</evidence>
<evidence type="ECO:0000256" key="1">
    <source>
        <dbReference type="ARBA" id="ARBA00004141"/>
    </source>
</evidence>
<feature type="transmembrane region" description="Helical" evidence="7">
    <location>
        <begin position="493"/>
        <end position="512"/>
    </location>
</feature>
<evidence type="ECO:0000256" key="5">
    <source>
        <dbReference type="ARBA" id="ARBA00022989"/>
    </source>
</evidence>
<dbReference type="Pfam" id="PF03092">
    <property type="entry name" value="BT1"/>
    <property type="match status" value="1"/>
</dbReference>
<feature type="transmembrane region" description="Helical" evidence="7">
    <location>
        <begin position="104"/>
        <end position="124"/>
    </location>
</feature>
<gene>
    <name evidence="8" type="ORF">Ae201684_016831</name>
</gene>
<keyword evidence="9" id="KW-1185">Reference proteome</keyword>
<feature type="transmembrane region" description="Helical" evidence="7">
    <location>
        <begin position="272"/>
        <end position="291"/>
    </location>
</feature>